<name>A0ABY7DNZ4_MYAAR</name>
<reference evidence="6" key="1">
    <citation type="submission" date="2022-11" db="EMBL/GenBank/DDBJ databases">
        <title>Centuries of genome instability and evolution in soft-shell clam transmissible cancer (bioRxiv).</title>
        <authorList>
            <person name="Hart S.F.M."/>
            <person name="Yonemitsu M.A."/>
            <person name="Giersch R.M."/>
            <person name="Beal B.F."/>
            <person name="Arriagada G."/>
            <person name="Davis B.W."/>
            <person name="Ostrander E.A."/>
            <person name="Goff S.P."/>
            <person name="Metzger M.J."/>
        </authorList>
    </citation>
    <scope>NUCLEOTIDE SEQUENCE</scope>
    <source>
        <strain evidence="6">MELC-2E11</strain>
        <tissue evidence="6">Siphon/mantle</tissue>
    </source>
</reference>
<proteinExistence type="inferred from homology"/>
<protein>
    <submittedName>
        <fullName evidence="6">SBK1-like protein</fullName>
    </submittedName>
</protein>
<evidence type="ECO:0000313" key="7">
    <source>
        <dbReference type="Proteomes" id="UP001164746"/>
    </source>
</evidence>
<dbReference type="SUPFAM" id="SSF56112">
    <property type="entry name" value="Protein kinase-like (PK-like)"/>
    <property type="match status" value="1"/>
</dbReference>
<feature type="binding site" evidence="3">
    <location>
        <position position="152"/>
    </location>
    <ligand>
        <name>ATP</name>
        <dbReference type="ChEBI" id="CHEBI:30616"/>
    </ligand>
</feature>
<keyword evidence="4" id="KW-0723">Serine/threonine-protein kinase</keyword>
<accession>A0ABY7DNZ4</accession>
<dbReference type="PANTHER" id="PTHR24359:SF1">
    <property type="entry name" value="INHIBITOR OF NUCLEAR FACTOR KAPPA-B KINASE EPSILON SUBUNIT HOMOLOG 1-RELATED"/>
    <property type="match status" value="1"/>
</dbReference>
<evidence type="ECO:0000256" key="3">
    <source>
        <dbReference type="PROSITE-ProRule" id="PRU10141"/>
    </source>
</evidence>
<feature type="non-terminal residue" evidence="6">
    <location>
        <position position="443"/>
    </location>
</feature>
<evidence type="ECO:0000313" key="6">
    <source>
        <dbReference type="EMBL" id="WAQ96725.1"/>
    </source>
</evidence>
<dbReference type="InterPro" id="IPR008271">
    <property type="entry name" value="Ser/Thr_kinase_AS"/>
</dbReference>
<feature type="domain" description="Protein kinase" evidence="5">
    <location>
        <begin position="123"/>
        <end position="388"/>
    </location>
</feature>
<dbReference type="PROSITE" id="PS00107">
    <property type="entry name" value="PROTEIN_KINASE_ATP"/>
    <property type="match status" value="1"/>
</dbReference>
<dbReference type="InterPro" id="IPR000719">
    <property type="entry name" value="Prot_kinase_dom"/>
</dbReference>
<dbReference type="PANTHER" id="PTHR24359">
    <property type="entry name" value="SERINE/THREONINE-PROTEIN KINASE SBK1"/>
    <property type="match status" value="1"/>
</dbReference>
<dbReference type="InterPro" id="IPR017441">
    <property type="entry name" value="Protein_kinase_ATP_BS"/>
</dbReference>
<dbReference type="EMBL" id="CP111013">
    <property type="protein sequence ID" value="WAQ96725.1"/>
    <property type="molecule type" value="Genomic_DNA"/>
</dbReference>
<dbReference type="Proteomes" id="UP001164746">
    <property type="component" value="Chromosome 2"/>
</dbReference>
<dbReference type="SMART" id="SM00220">
    <property type="entry name" value="S_TKc"/>
    <property type="match status" value="1"/>
</dbReference>
<comment type="similarity">
    <text evidence="4">Belongs to the protein kinase superfamily.</text>
</comment>
<evidence type="ECO:0000256" key="1">
    <source>
        <dbReference type="ARBA" id="ARBA00022741"/>
    </source>
</evidence>
<keyword evidence="1 3" id="KW-0547">Nucleotide-binding</keyword>
<organism evidence="6 7">
    <name type="scientific">Mya arenaria</name>
    <name type="common">Soft-shell clam</name>
    <dbReference type="NCBI Taxonomy" id="6604"/>
    <lineage>
        <taxon>Eukaryota</taxon>
        <taxon>Metazoa</taxon>
        <taxon>Spiralia</taxon>
        <taxon>Lophotrochozoa</taxon>
        <taxon>Mollusca</taxon>
        <taxon>Bivalvia</taxon>
        <taxon>Autobranchia</taxon>
        <taxon>Heteroconchia</taxon>
        <taxon>Euheterodonta</taxon>
        <taxon>Imparidentia</taxon>
        <taxon>Neoheterodontei</taxon>
        <taxon>Myida</taxon>
        <taxon>Myoidea</taxon>
        <taxon>Myidae</taxon>
        <taxon>Mya</taxon>
    </lineage>
</organism>
<gene>
    <name evidence="6" type="ORF">MAR_029415</name>
</gene>
<keyword evidence="4" id="KW-0808">Transferase</keyword>
<sequence length="443" mass="50092">YSGETGFSLSLTYIGVFPRHLARSELSATSGEVDRYAIVNIAACNCLKALGLVRNPQKTLGELLLLPHCCDIDDVNQGGEGRVDFPGCEVFLAVVVDPSMSMPRSPRSSTSENLLQLNLKDHYQLLKDLGRGTYGKVVLAKCLETGTNVALKVLPKSSTKLKEFQREFQYSYFLSPHTNIVDTYNVAFETRGSFVFAQEYAPVGDLFDAIPPQVGMKEKDVKLVVKQIASALEFMHSKQLVHRDIKPENVLIFEDEFSKVKLMDFGMTRKDGTVIRKTNGSIPYTPPEICEAVRNENITVSTSGDVWAFGVLLFCMLTGNFPWENADIGDIYFSEFVTWQRRKTSKIPSQWKRFTPKFLRYFRKALDIKPEKRCEMKEINKYICDSWLLPCRGSGDSSEEEEECESESDQGDNLASILQNHGIDTKVDKHLRDVRISEWLLSL</sequence>
<keyword evidence="4" id="KW-0418">Kinase</keyword>
<dbReference type="PROSITE" id="PS50011">
    <property type="entry name" value="PROTEIN_KINASE_DOM"/>
    <property type="match status" value="1"/>
</dbReference>
<evidence type="ECO:0000256" key="4">
    <source>
        <dbReference type="RuleBase" id="RU000304"/>
    </source>
</evidence>
<dbReference type="PROSITE" id="PS00108">
    <property type="entry name" value="PROTEIN_KINASE_ST"/>
    <property type="match status" value="1"/>
</dbReference>
<dbReference type="Gene3D" id="1.10.510.10">
    <property type="entry name" value="Transferase(Phosphotransferase) domain 1"/>
    <property type="match status" value="1"/>
</dbReference>
<keyword evidence="2 3" id="KW-0067">ATP-binding</keyword>
<keyword evidence="7" id="KW-1185">Reference proteome</keyword>
<evidence type="ECO:0000256" key="2">
    <source>
        <dbReference type="ARBA" id="ARBA00022840"/>
    </source>
</evidence>
<dbReference type="InterPro" id="IPR011009">
    <property type="entry name" value="Kinase-like_dom_sf"/>
</dbReference>
<dbReference type="Pfam" id="PF00069">
    <property type="entry name" value="Pkinase"/>
    <property type="match status" value="1"/>
</dbReference>
<evidence type="ECO:0000259" key="5">
    <source>
        <dbReference type="PROSITE" id="PS50011"/>
    </source>
</evidence>